<dbReference type="GO" id="GO:0006888">
    <property type="term" value="P:endoplasmic reticulum to Golgi vesicle-mediated transport"/>
    <property type="evidence" value="ECO:0007669"/>
    <property type="project" value="UniProtKB-ARBA"/>
</dbReference>
<dbReference type="AlphaFoldDB" id="A0A1D2VMW1"/>
<dbReference type="FunCoup" id="A0A1D2VMW1">
    <property type="interactions" value="240"/>
</dbReference>
<keyword evidence="5 9" id="KW-1133">Transmembrane helix</keyword>
<evidence type="ECO:0000313" key="12">
    <source>
        <dbReference type="Proteomes" id="UP000095038"/>
    </source>
</evidence>
<dbReference type="InterPro" id="IPR036598">
    <property type="entry name" value="GOLD_dom_sf"/>
</dbReference>
<evidence type="ECO:0000256" key="3">
    <source>
        <dbReference type="ARBA" id="ARBA00022692"/>
    </source>
</evidence>
<keyword evidence="4" id="KW-0732">Signal</keyword>
<proteinExistence type="inferred from homology"/>
<dbReference type="Proteomes" id="UP000095038">
    <property type="component" value="Unassembled WGS sequence"/>
</dbReference>
<dbReference type="InterPro" id="IPR009038">
    <property type="entry name" value="GOLD_dom"/>
</dbReference>
<gene>
    <name evidence="11" type="ORF">ASCRUDRAFT_6572</name>
</gene>
<feature type="domain" description="GOLD" evidence="10">
    <location>
        <begin position="10"/>
        <end position="96"/>
    </location>
</feature>
<name>A0A1D2VMW1_9ASCO</name>
<dbReference type="PANTHER" id="PTHR22811">
    <property type="entry name" value="TRANSMEMBRANE EMP24 DOMAIN-CONTAINING PROTEIN"/>
    <property type="match status" value="1"/>
</dbReference>
<keyword evidence="12" id="KW-1185">Reference proteome</keyword>
<keyword evidence="6 9" id="KW-0472">Membrane</keyword>
<organism evidence="11 12">
    <name type="scientific">Ascoidea rubescens DSM 1968</name>
    <dbReference type="NCBI Taxonomy" id="1344418"/>
    <lineage>
        <taxon>Eukaryota</taxon>
        <taxon>Fungi</taxon>
        <taxon>Dikarya</taxon>
        <taxon>Ascomycota</taxon>
        <taxon>Saccharomycotina</taxon>
        <taxon>Saccharomycetes</taxon>
        <taxon>Ascoideaceae</taxon>
        <taxon>Ascoidea</taxon>
    </lineage>
</organism>
<evidence type="ECO:0000256" key="2">
    <source>
        <dbReference type="ARBA" id="ARBA00007104"/>
    </source>
</evidence>
<dbReference type="InParanoid" id="A0A1D2VMW1"/>
<evidence type="ECO:0000256" key="1">
    <source>
        <dbReference type="ARBA" id="ARBA00004479"/>
    </source>
</evidence>
<dbReference type="GO" id="GO:0016020">
    <property type="term" value="C:membrane"/>
    <property type="evidence" value="ECO:0007669"/>
    <property type="project" value="UniProtKB-SubCell"/>
</dbReference>
<evidence type="ECO:0000256" key="7">
    <source>
        <dbReference type="ARBA" id="ARBA00037847"/>
    </source>
</evidence>
<dbReference type="Pfam" id="PF01105">
    <property type="entry name" value="EMP24_GP25L"/>
    <property type="match status" value="1"/>
</dbReference>
<dbReference type="PROSITE" id="PS50866">
    <property type="entry name" value="GOLD"/>
    <property type="match status" value="1"/>
</dbReference>
<evidence type="ECO:0000256" key="6">
    <source>
        <dbReference type="ARBA" id="ARBA00023136"/>
    </source>
</evidence>
<sequence>MSLIVAPFAKECVYYRLLSDHDSLLVNFQVLSGGDFEIDFDITAPDGSKVIQTKDKRYADYLLRSFGIGEYSFCFVNSFSPNSITNSKKIEFSIELERDVDYFKKQNEINSVKNEELLSYNALDEIDRNYAKAKKLMDYLRAREWRNMSTVKSTELRVYYLGMFSAILMVALGVGQATIVQLMFSGPRSIV</sequence>
<evidence type="ECO:0000256" key="8">
    <source>
        <dbReference type="RuleBase" id="RU003827"/>
    </source>
</evidence>
<feature type="transmembrane region" description="Helical" evidence="9">
    <location>
        <begin position="158"/>
        <end position="184"/>
    </location>
</feature>
<dbReference type="RefSeq" id="XP_020049259.1">
    <property type="nucleotide sequence ID" value="XM_020191362.1"/>
</dbReference>
<comment type="similarity">
    <text evidence="2 8">Belongs to the EMP24/GP25L family.</text>
</comment>
<evidence type="ECO:0000259" key="10">
    <source>
        <dbReference type="PROSITE" id="PS50866"/>
    </source>
</evidence>
<comment type="subcellular location">
    <subcellularLocation>
        <location evidence="7">Endomembrane system</location>
        <topology evidence="7">Single-pass membrane protein</topology>
    </subcellularLocation>
    <subcellularLocation>
        <location evidence="1 8">Membrane</location>
        <topology evidence="1 8">Single-pass type I membrane protein</topology>
    </subcellularLocation>
</comment>
<evidence type="ECO:0000313" key="11">
    <source>
        <dbReference type="EMBL" id="ODV62952.1"/>
    </source>
</evidence>
<dbReference type="SMART" id="SM01190">
    <property type="entry name" value="EMP24_GP25L"/>
    <property type="match status" value="1"/>
</dbReference>
<accession>A0A1D2VMW1</accession>
<dbReference type="GO" id="GO:0005737">
    <property type="term" value="C:cytoplasm"/>
    <property type="evidence" value="ECO:0007669"/>
    <property type="project" value="GOC"/>
</dbReference>
<dbReference type="STRING" id="1344418.A0A1D2VMW1"/>
<keyword evidence="3 8" id="KW-0812">Transmembrane</keyword>
<protein>
    <recommendedName>
        <fullName evidence="10">GOLD domain-containing protein</fullName>
    </recommendedName>
</protein>
<dbReference type="EMBL" id="KV454476">
    <property type="protein sequence ID" value="ODV62952.1"/>
    <property type="molecule type" value="Genomic_DNA"/>
</dbReference>
<evidence type="ECO:0000256" key="5">
    <source>
        <dbReference type="ARBA" id="ARBA00022989"/>
    </source>
</evidence>
<dbReference type="GO" id="GO:0012505">
    <property type="term" value="C:endomembrane system"/>
    <property type="evidence" value="ECO:0007669"/>
    <property type="project" value="UniProtKB-SubCell"/>
</dbReference>
<dbReference type="OrthoDB" id="1929172at2759"/>
<dbReference type="SUPFAM" id="SSF101576">
    <property type="entry name" value="Supernatant protein factor (SPF), C-terminal domain"/>
    <property type="match status" value="1"/>
</dbReference>
<reference evidence="12" key="1">
    <citation type="submission" date="2016-05" db="EMBL/GenBank/DDBJ databases">
        <title>Comparative genomics of biotechnologically important yeasts.</title>
        <authorList>
            <consortium name="DOE Joint Genome Institute"/>
            <person name="Riley R."/>
            <person name="Haridas S."/>
            <person name="Wolfe K.H."/>
            <person name="Lopes M.R."/>
            <person name="Hittinger C.T."/>
            <person name="Goker M."/>
            <person name="Salamov A."/>
            <person name="Wisecaver J."/>
            <person name="Long T.M."/>
            <person name="Aerts A.L."/>
            <person name="Barry K."/>
            <person name="Choi C."/>
            <person name="Clum A."/>
            <person name="Coughlan A.Y."/>
            <person name="Deshpande S."/>
            <person name="Douglass A.P."/>
            <person name="Hanson S.J."/>
            <person name="Klenk H.-P."/>
            <person name="Labutti K."/>
            <person name="Lapidus A."/>
            <person name="Lindquist E."/>
            <person name="Lipzen A."/>
            <person name="Meier-Kolthoff J.P."/>
            <person name="Ohm R.A."/>
            <person name="Otillar R.P."/>
            <person name="Pangilinan J."/>
            <person name="Peng Y."/>
            <person name="Rokas A."/>
            <person name="Rosa C.A."/>
            <person name="Scheuner C."/>
            <person name="Sibirny A.A."/>
            <person name="Slot J.C."/>
            <person name="Stielow J.B."/>
            <person name="Sun H."/>
            <person name="Kurtzman C.P."/>
            <person name="Blackwell M."/>
            <person name="Grigoriev I.V."/>
            <person name="Jeffries T.W."/>
        </authorList>
    </citation>
    <scope>NUCLEOTIDE SEQUENCE [LARGE SCALE GENOMIC DNA]</scope>
    <source>
        <strain evidence="12">DSM 1968</strain>
    </source>
</reference>
<evidence type="ECO:0000256" key="9">
    <source>
        <dbReference type="SAM" id="Phobius"/>
    </source>
</evidence>
<dbReference type="GeneID" id="30964998"/>
<evidence type="ECO:0000256" key="4">
    <source>
        <dbReference type="ARBA" id="ARBA00022729"/>
    </source>
</evidence>
<dbReference type="InterPro" id="IPR015720">
    <property type="entry name" value="Emp24-like"/>
</dbReference>